<evidence type="ECO:0000256" key="10">
    <source>
        <dbReference type="RuleBase" id="RU363063"/>
    </source>
</evidence>
<dbReference type="KEGG" id="phu:Phum_PHUM278100"/>
<keyword evidence="8 10" id="KW-0333">Golgi apparatus</keyword>
<evidence type="ECO:0000256" key="5">
    <source>
        <dbReference type="ARBA" id="ARBA00022692"/>
    </source>
</evidence>
<dbReference type="EMBL" id="AAZO01003228">
    <property type="status" value="NOT_ANNOTATED_CDS"/>
    <property type="molecule type" value="Genomic_DNA"/>
</dbReference>
<reference evidence="11" key="2">
    <citation type="submission" date="2007-04" db="EMBL/GenBank/DDBJ databases">
        <title>The genome of the human body louse.</title>
        <authorList>
            <consortium name="The Human Body Louse Genome Consortium"/>
            <person name="Kirkness E."/>
            <person name="Walenz B."/>
            <person name="Hass B."/>
            <person name="Bruggner R."/>
            <person name="Strausberg R."/>
        </authorList>
    </citation>
    <scope>NUCLEOTIDE SEQUENCE</scope>
    <source>
        <strain evidence="11">USDA</strain>
    </source>
</reference>
<dbReference type="Proteomes" id="UP000009046">
    <property type="component" value="Unassembled WGS sequence"/>
</dbReference>
<comment type="similarity">
    <text evidence="2 10">Belongs to the glycosyltransferase 31 family.</text>
</comment>
<dbReference type="GO" id="GO:0006493">
    <property type="term" value="P:protein O-linked glycosylation"/>
    <property type="evidence" value="ECO:0007669"/>
    <property type="project" value="TreeGrafter"/>
</dbReference>
<keyword evidence="13" id="KW-1185">Reference proteome</keyword>
<keyword evidence="9" id="KW-0472">Membrane</keyword>
<dbReference type="HOGENOM" id="CLU_036849_2_2_1"/>
<dbReference type="VEuPathDB" id="VectorBase:PHUM278100"/>
<dbReference type="RefSeq" id="XP_002426798.1">
    <property type="nucleotide sequence ID" value="XM_002426753.1"/>
</dbReference>
<dbReference type="FunCoup" id="E0VL04">
    <property type="interactions" value="139"/>
</dbReference>
<dbReference type="GO" id="GO:0008194">
    <property type="term" value="F:UDP-glycosyltransferase activity"/>
    <property type="evidence" value="ECO:0007669"/>
    <property type="project" value="TreeGrafter"/>
</dbReference>
<dbReference type="InterPro" id="IPR002659">
    <property type="entry name" value="Glyco_trans_31"/>
</dbReference>
<dbReference type="FunFam" id="3.90.550.50:FF:000042">
    <property type="entry name" value="Hexosyltransferase"/>
    <property type="match status" value="1"/>
</dbReference>
<evidence type="ECO:0000256" key="8">
    <source>
        <dbReference type="ARBA" id="ARBA00023034"/>
    </source>
</evidence>
<keyword evidence="6" id="KW-0735">Signal-anchor</keyword>
<dbReference type="eggNOG" id="KOG2287">
    <property type="taxonomic scope" value="Eukaryota"/>
</dbReference>
<dbReference type="AlphaFoldDB" id="E0VL04"/>
<reference evidence="12" key="3">
    <citation type="submission" date="2021-02" db="UniProtKB">
        <authorList>
            <consortium name="EnsemblMetazoa"/>
        </authorList>
    </citation>
    <scope>IDENTIFICATION</scope>
    <source>
        <strain evidence="12">USDA</strain>
    </source>
</reference>
<evidence type="ECO:0000256" key="3">
    <source>
        <dbReference type="ARBA" id="ARBA00022676"/>
    </source>
</evidence>
<evidence type="ECO:0000313" key="12">
    <source>
        <dbReference type="EnsemblMetazoa" id="PHUM278100-PA"/>
    </source>
</evidence>
<dbReference type="Gene3D" id="3.90.550.50">
    <property type="match status" value="1"/>
</dbReference>
<dbReference type="InParanoid" id="E0VL04"/>
<keyword evidence="3 10" id="KW-0328">Glycosyltransferase</keyword>
<dbReference type="GO" id="GO:0000139">
    <property type="term" value="C:Golgi membrane"/>
    <property type="evidence" value="ECO:0007669"/>
    <property type="project" value="UniProtKB-SubCell"/>
</dbReference>
<gene>
    <name evidence="12" type="primary">8239008</name>
    <name evidence="11" type="ORF">Phum_PHUM278100</name>
</gene>
<evidence type="ECO:0000256" key="1">
    <source>
        <dbReference type="ARBA" id="ARBA00004323"/>
    </source>
</evidence>
<comment type="subcellular location">
    <subcellularLocation>
        <location evidence="1 10">Golgi apparatus membrane</location>
        <topology evidence="1 10">Single-pass type II membrane protein</topology>
    </subcellularLocation>
</comment>
<name>E0VL04_PEDHC</name>
<evidence type="ECO:0000256" key="2">
    <source>
        <dbReference type="ARBA" id="ARBA00008661"/>
    </source>
</evidence>
<evidence type="ECO:0000256" key="6">
    <source>
        <dbReference type="ARBA" id="ARBA00022968"/>
    </source>
</evidence>
<dbReference type="CTD" id="8239008"/>
<dbReference type="EnsemblMetazoa" id="PHUM278100-RA">
    <property type="protein sequence ID" value="PHUM278100-PA"/>
    <property type="gene ID" value="PHUM278100"/>
</dbReference>
<dbReference type="GeneID" id="8239008"/>
<accession>E0VL04</accession>
<evidence type="ECO:0000256" key="4">
    <source>
        <dbReference type="ARBA" id="ARBA00022679"/>
    </source>
</evidence>
<dbReference type="Pfam" id="PF01762">
    <property type="entry name" value="Galactosyl_T"/>
    <property type="match status" value="1"/>
</dbReference>
<protein>
    <recommendedName>
        <fullName evidence="10">Hexosyltransferase</fullName>
        <ecNumber evidence="10">2.4.1.-</ecNumber>
    </recommendedName>
</protein>
<dbReference type="EMBL" id="DS235263">
    <property type="protein sequence ID" value="EEB14060.1"/>
    <property type="molecule type" value="Genomic_DNA"/>
</dbReference>
<dbReference type="PANTHER" id="PTHR11214">
    <property type="entry name" value="BETA-1,3-N-ACETYLGLUCOSAMINYLTRANSFERASE"/>
    <property type="match status" value="1"/>
</dbReference>
<proteinExistence type="inferred from homology"/>
<evidence type="ECO:0000313" key="11">
    <source>
        <dbReference type="EMBL" id="EEB14060.1"/>
    </source>
</evidence>
<evidence type="ECO:0000313" key="13">
    <source>
        <dbReference type="Proteomes" id="UP000009046"/>
    </source>
</evidence>
<dbReference type="OMA" id="RVWNECR"/>
<organism>
    <name type="scientific">Pediculus humanus subsp. corporis</name>
    <name type="common">Body louse</name>
    <dbReference type="NCBI Taxonomy" id="121224"/>
    <lineage>
        <taxon>Eukaryota</taxon>
        <taxon>Metazoa</taxon>
        <taxon>Ecdysozoa</taxon>
        <taxon>Arthropoda</taxon>
        <taxon>Hexapoda</taxon>
        <taxon>Insecta</taxon>
        <taxon>Pterygota</taxon>
        <taxon>Neoptera</taxon>
        <taxon>Paraneoptera</taxon>
        <taxon>Psocodea</taxon>
        <taxon>Troctomorpha</taxon>
        <taxon>Phthiraptera</taxon>
        <taxon>Anoplura</taxon>
        <taxon>Pediculidae</taxon>
        <taxon>Pediculus</taxon>
    </lineage>
</organism>
<keyword evidence="7" id="KW-1133">Transmembrane helix</keyword>
<evidence type="ECO:0000256" key="7">
    <source>
        <dbReference type="ARBA" id="ARBA00022989"/>
    </source>
</evidence>
<evidence type="ECO:0000256" key="9">
    <source>
        <dbReference type="ARBA" id="ARBA00023136"/>
    </source>
</evidence>
<keyword evidence="4 11" id="KW-0808">Transferase</keyword>
<sequence length="351" mass="41720">MMMRLKLMKMFMPVDKKYLIGGIVVVFLLDFLGLFSKIFEKDYLTNFNYPYDVNVTLLVDKLEKGLIPDVRPINTYNFDYVISNGKKCTDGNRPRLVYMVKSSIDHFDRRETIRRTWGFENRFSDVKIYTLFILGSTSDKNLMNMVMGESVKYGDIIQLNFIDSYYNNTIKTMSGIKWITEFCPKSRFYFFSDDDMYVSTKNVLRFLRNPTKYPDYLNFPSLKSENHKSVKKKKFGNEIRHKMGKWYVSLKEYPYNSWPPYVTAGSYILSKNALFKLYYGSFYTKHFKFDDIYLGIVAQKVGIQLFHSDNFYFYKKNYNLYSYKYVIASHGYDNVKELEKVWNEQKEAGNA</sequence>
<reference evidence="11" key="1">
    <citation type="submission" date="2007-04" db="EMBL/GenBank/DDBJ databases">
        <title>Annotation of Pediculus humanus corporis strain USDA.</title>
        <authorList>
            <person name="Kirkness E."/>
            <person name="Hannick L."/>
            <person name="Hass B."/>
            <person name="Bruggner R."/>
            <person name="Lawson D."/>
            <person name="Bidwell S."/>
            <person name="Joardar V."/>
            <person name="Caler E."/>
            <person name="Walenz B."/>
            <person name="Inman J."/>
            <person name="Schobel S."/>
            <person name="Galinsky K."/>
            <person name="Amedeo P."/>
            <person name="Strausberg R."/>
        </authorList>
    </citation>
    <scope>NUCLEOTIDE SEQUENCE</scope>
    <source>
        <strain evidence="11">USDA</strain>
    </source>
</reference>
<dbReference type="OrthoDB" id="5957813at2759"/>
<keyword evidence="5" id="KW-0812">Transmembrane</keyword>
<dbReference type="PANTHER" id="PTHR11214:SF349">
    <property type="entry name" value="BETA-1,3-GALACTOSYLTRANSFERASE BRN"/>
    <property type="match status" value="1"/>
</dbReference>
<dbReference type="GO" id="GO:0016758">
    <property type="term" value="F:hexosyltransferase activity"/>
    <property type="evidence" value="ECO:0007669"/>
    <property type="project" value="InterPro"/>
</dbReference>
<dbReference type="EC" id="2.4.1.-" evidence="10"/>